<dbReference type="Proteomes" id="UP000274429">
    <property type="component" value="Unassembled WGS sequence"/>
</dbReference>
<dbReference type="WBParaSite" id="TTAC_0000730001-mRNA-1">
    <property type="protein sequence ID" value="TTAC_0000730001-mRNA-1"/>
    <property type="gene ID" value="TTAC_0000730001"/>
</dbReference>
<sequence>MAAAADEKQGDRLNRLKQLQIKIDEAKKANHIQVVEEDRRKHLPSNWEAKQARMRWEEEEDAFRTECARKGVDVDRAKNLNISAELVNRLELRKRRKRPHLSVDDEAGDVAGFTSYADASHKKYLKQTKALKPDLVAYQKQKERLWTNRRFRQSHIDRGDLVYPTAHTIGLVEAIQTGTESSREAVERMVNTLKEQEKKKAVYSRRRAFDPDADIDYINERNKRYNELLDRHYGKYTAEIKQNLERGTAL</sequence>
<evidence type="ECO:0000313" key="10">
    <source>
        <dbReference type="WBParaSite" id="TTAC_0000730001-mRNA-1"/>
    </source>
</evidence>
<organism evidence="10">
    <name type="scientific">Hydatigena taeniaeformis</name>
    <name type="common">Feline tapeworm</name>
    <name type="synonym">Taenia taeniaeformis</name>
    <dbReference type="NCBI Taxonomy" id="6205"/>
    <lineage>
        <taxon>Eukaryota</taxon>
        <taxon>Metazoa</taxon>
        <taxon>Spiralia</taxon>
        <taxon>Lophotrochozoa</taxon>
        <taxon>Platyhelminthes</taxon>
        <taxon>Cestoda</taxon>
        <taxon>Eucestoda</taxon>
        <taxon>Cyclophyllidea</taxon>
        <taxon>Taeniidae</taxon>
        <taxon>Hydatigera</taxon>
    </lineage>
</organism>
<evidence type="ECO:0000256" key="6">
    <source>
        <dbReference type="ARBA" id="ARBA00023242"/>
    </source>
</evidence>
<reference evidence="8 9" key="2">
    <citation type="submission" date="2018-11" db="EMBL/GenBank/DDBJ databases">
        <authorList>
            <consortium name="Pathogen Informatics"/>
        </authorList>
    </citation>
    <scope>NUCLEOTIDE SEQUENCE [LARGE SCALE GENOMIC DNA]</scope>
</reference>
<reference evidence="10" key="1">
    <citation type="submission" date="2017-02" db="UniProtKB">
        <authorList>
            <consortium name="WormBaseParasite"/>
        </authorList>
    </citation>
    <scope>IDENTIFICATION</scope>
</reference>
<dbReference type="PANTHER" id="PTHR13264">
    <property type="entry name" value="GCIP-INTERACTING PROTEIN P29"/>
    <property type="match status" value="1"/>
</dbReference>
<dbReference type="PANTHER" id="PTHR13264:SF5">
    <property type="entry name" value="PRE-MRNA-SPLICING FACTOR SYF2"/>
    <property type="match status" value="1"/>
</dbReference>
<dbReference type="GO" id="GO:0071013">
    <property type="term" value="C:catalytic step 2 spliceosome"/>
    <property type="evidence" value="ECO:0007669"/>
    <property type="project" value="TreeGrafter"/>
</dbReference>
<evidence type="ECO:0000256" key="4">
    <source>
        <dbReference type="ARBA" id="ARBA00022728"/>
    </source>
</evidence>
<comment type="function">
    <text evidence="7">Involved in pre-mRNA splicing.</text>
</comment>
<evidence type="ECO:0000256" key="1">
    <source>
        <dbReference type="ARBA" id="ARBA00004123"/>
    </source>
</evidence>
<dbReference type="STRING" id="6205.A0A0R3X219"/>
<evidence type="ECO:0000256" key="7">
    <source>
        <dbReference type="RuleBase" id="RU367148"/>
    </source>
</evidence>
<dbReference type="OrthoDB" id="199717at2759"/>
<evidence type="ECO:0000256" key="3">
    <source>
        <dbReference type="ARBA" id="ARBA00022664"/>
    </source>
</evidence>
<dbReference type="GO" id="GO:0071014">
    <property type="term" value="C:post-mRNA release spliceosomal complex"/>
    <property type="evidence" value="ECO:0007669"/>
    <property type="project" value="TreeGrafter"/>
</dbReference>
<name>A0A0R3X219_HYDTA</name>
<protein>
    <recommendedName>
        <fullName evidence="7">Pre-mRNA-splicing factor SYF2</fullName>
    </recommendedName>
</protein>
<dbReference type="AlphaFoldDB" id="A0A0R3X219"/>
<dbReference type="GO" id="GO:0000974">
    <property type="term" value="C:Prp19 complex"/>
    <property type="evidence" value="ECO:0007669"/>
    <property type="project" value="TreeGrafter"/>
</dbReference>
<comment type="similarity">
    <text evidence="2 7">Belongs to the SYF2 family.</text>
</comment>
<keyword evidence="9" id="KW-1185">Reference proteome</keyword>
<accession>A0A0R3X219</accession>
<keyword evidence="5 7" id="KW-0508">mRNA splicing</keyword>
<dbReference type="GO" id="GO:0000398">
    <property type="term" value="P:mRNA splicing, via spliceosome"/>
    <property type="evidence" value="ECO:0007669"/>
    <property type="project" value="UniProtKB-UniRule"/>
</dbReference>
<comment type="subcellular location">
    <subcellularLocation>
        <location evidence="1 7">Nucleus</location>
    </subcellularLocation>
</comment>
<evidence type="ECO:0000313" key="9">
    <source>
        <dbReference type="Proteomes" id="UP000274429"/>
    </source>
</evidence>
<keyword evidence="6 7" id="KW-0539">Nucleus</keyword>
<keyword evidence="3 7" id="KW-0507">mRNA processing</keyword>
<evidence type="ECO:0000256" key="5">
    <source>
        <dbReference type="ARBA" id="ARBA00023187"/>
    </source>
</evidence>
<dbReference type="EMBL" id="UYWX01020359">
    <property type="protein sequence ID" value="VDM31643.1"/>
    <property type="molecule type" value="Genomic_DNA"/>
</dbReference>
<proteinExistence type="inferred from homology"/>
<keyword evidence="4 7" id="KW-0747">Spliceosome</keyword>
<comment type="subunit">
    <text evidence="7">May be part of a spliceosome complex.</text>
</comment>
<evidence type="ECO:0000313" key="8">
    <source>
        <dbReference type="EMBL" id="VDM31643.1"/>
    </source>
</evidence>
<dbReference type="InterPro" id="IPR013260">
    <property type="entry name" value="mRNA_splic_SYF2"/>
</dbReference>
<evidence type="ECO:0000256" key="2">
    <source>
        <dbReference type="ARBA" id="ARBA00010028"/>
    </source>
</evidence>
<gene>
    <name evidence="8" type="ORF">TTAC_LOCUS7285</name>
</gene>
<dbReference type="Pfam" id="PF08231">
    <property type="entry name" value="SYF2"/>
    <property type="match status" value="1"/>
</dbReference>